<evidence type="ECO:0000313" key="3">
    <source>
        <dbReference type="Proteomes" id="UP000651668"/>
    </source>
</evidence>
<dbReference type="InterPro" id="IPR029062">
    <property type="entry name" value="Class_I_gatase-like"/>
</dbReference>
<dbReference type="AlphaFoldDB" id="A0A916UG48"/>
<evidence type="ECO:0000313" key="2">
    <source>
        <dbReference type="EMBL" id="GGC70551.1"/>
    </source>
</evidence>
<protein>
    <submittedName>
        <fullName evidence="2">PIG-L domain-containing protein</fullName>
    </submittedName>
</protein>
<reference evidence="2" key="1">
    <citation type="journal article" date="2014" name="Int. J. Syst. Evol. Microbiol.">
        <title>Complete genome sequence of Corynebacterium casei LMG S-19264T (=DSM 44701T), isolated from a smear-ripened cheese.</title>
        <authorList>
            <consortium name="US DOE Joint Genome Institute (JGI-PGF)"/>
            <person name="Walter F."/>
            <person name="Albersmeier A."/>
            <person name="Kalinowski J."/>
            <person name="Ruckert C."/>
        </authorList>
    </citation>
    <scope>NUCLEOTIDE SEQUENCE</scope>
    <source>
        <strain evidence="2">CGMCC 1.15343</strain>
    </source>
</reference>
<comment type="caution">
    <text evidence="2">The sequence shown here is derived from an EMBL/GenBank/DDBJ whole genome shotgun (WGS) entry which is preliminary data.</text>
</comment>
<dbReference type="PANTHER" id="PTHR12993">
    <property type="entry name" value="N-ACETYLGLUCOSAMINYL-PHOSPHATIDYLINOSITOL DE-N-ACETYLASE-RELATED"/>
    <property type="match status" value="1"/>
</dbReference>
<accession>A0A916UG48</accession>
<dbReference type="SUPFAM" id="SSF102588">
    <property type="entry name" value="LmbE-like"/>
    <property type="match status" value="1"/>
</dbReference>
<dbReference type="PANTHER" id="PTHR12993:SF11">
    <property type="entry name" value="N-ACETYLGLUCOSAMINYL-PHOSPHATIDYLINOSITOL DE-N-ACETYLASE"/>
    <property type="match status" value="1"/>
</dbReference>
<name>A0A916UG48_9SPHI</name>
<gene>
    <name evidence="2" type="ORF">GCM10011387_24990</name>
</gene>
<dbReference type="InterPro" id="IPR003737">
    <property type="entry name" value="GlcNAc_PI_deacetylase-related"/>
</dbReference>
<proteinExistence type="predicted"/>
<feature type="signal peptide" evidence="1">
    <location>
        <begin position="1"/>
        <end position="20"/>
    </location>
</feature>
<sequence>MKIKVLPFYLFVLFPFCLNAQSQRSYNAAEIKQGLEALSVTGRVLYIAAHPDDENTRLLAYLSKGKKYKTAYLSLTRGDGGQNLIGTEQADQLGLLRTQELLAARQIDGAEQFFTRANDFGFSKTAEEALRFWDEKKILSDVVWVIRKFQPDVIITRFPGDERAGHGAHAASAILAEKAFSAAADPRQFPEQLAYLKPWKTGRIVWNTFNFGGTNTITADQLSMDVGQYNALLGQSYGEIAADSRSRHRSQGFGSAKQRGSAMESFQHRAGVPAKKDLFEDVDASLNKYPGLKDVQFLINDINKRYRVEAPYESIAQLLQLKTATAKLPFDHVKLDELILACAGIWIEAVSAHPAYGVNDLMTYELQAISRLPSGSPLKVELLVDREDPIELKPGNLIRLNRALPDSARKLTQPYWLANPHGIGAYVFTGIENLGAPENKAPSAGDVAIKINGTRIAVDRSIIYKYANPAVGEIYQPLVIAPPITATLQEKAYVFNNQTPRKISVSIRSFIKNAKGKLEIKVPKGWNVAPSSIDLNLAEKGTEEILDFTVTPNEKATSGKLELQIVTAGETYNKGFQQIAYEHIPVQTLFPQAEARLEQLDLKFAGKQIGYVAGAGDLIPQSLKQVGYEVTMLDANLLNGDLSRFDAIVTGVRLYNINEDAAAMQAKLMAYVKNGGTLVQQYNVNNPLKISQIGPYPFTITRDRVTEEDADVSFLKPDHALLNYPNKITQKDFEGWVQERGIYFASNLDEKYTPILRMGDKGEQPSNGSLIIAEYGKGKYIYTGLVFYRELPAGVPGAYRLFVNLLSAGAKSTDKK</sequence>
<dbReference type="RefSeq" id="WP_188627251.1">
    <property type="nucleotide sequence ID" value="NZ_BMIL01000008.1"/>
</dbReference>
<reference evidence="2" key="2">
    <citation type="submission" date="2020-09" db="EMBL/GenBank/DDBJ databases">
        <authorList>
            <person name="Sun Q."/>
            <person name="Zhou Y."/>
        </authorList>
    </citation>
    <scope>NUCLEOTIDE SEQUENCE</scope>
    <source>
        <strain evidence="2">CGMCC 1.15343</strain>
    </source>
</reference>
<organism evidence="2 3">
    <name type="scientific">Pedobacter quisquiliarum</name>
    <dbReference type="NCBI Taxonomy" id="1834438"/>
    <lineage>
        <taxon>Bacteria</taxon>
        <taxon>Pseudomonadati</taxon>
        <taxon>Bacteroidota</taxon>
        <taxon>Sphingobacteriia</taxon>
        <taxon>Sphingobacteriales</taxon>
        <taxon>Sphingobacteriaceae</taxon>
        <taxon>Pedobacter</taxon>
    </lineage>
</organism>
<dbReference type="GO" id="GO:0016811">
    <property type="term" value="F:hydrolase activity, acting on carbon-nitrogen (but not peptide) bonds, in linear amides"/>
    <property type="evidence" value="ECO:0007669"/>
    <property type="project" value="TreeGrafter"/>
</dbReference>
<feature type="chain" id="PRO_5037226524" evidence="1">
    <location>
        <begin position="21"/>
        <end position="816"/>
    </location>
</feature>
<dbReference type="Gene3D" id="3.40.50.10320">
    <property type="entry name" value="LmbE-like"/>
    <property type="match status" value="1"/>
</dbReference>
<dbReference type="InterPro" id="IPR024078">
    <property type="entry name" value="LmbE-like_dom_sf"/>
</dbReference>
<keyword evidence="1" id="KW-0732">Signal</keyword>
<evidence type="ECO:0000256" key="1">
    <source>
        <dbReference type="SAM" id="SignalP"/>
    </source>
</evidence>
<keyword evidence="3" id="KW-1185">Reference proteome</keyword>
<dbReference type="Pfam" id="PF02585">
    <property type="entry name" value="PIG-L"/>
    <property type="match status" value="1"/>
</dbReference>
<dbReference type="EMBL" id="BMIL01000008">
    <property type="protein sequence ID" value="GGC70551.1"/>
    <property type="molecule type" value="Genomic_DNA"/>
</dbReference>
<dbReference type="Proteomes" id="UP000651668">
    <property type="component" value="Unassembled WGS sequence"/>
</dbReference>
<dbReference type="SUPFAM" id="SSF52317">
    <property type="entry name" value="Class I glutamine amidotransferase-like"/>
    <property type="match status" value="1"/>
</dbReference>